<dbReference type="EMBL" id="NEVJ01000003">
    <property type="protein sequence ID" value="OZI20769.1"/>
    <property type="molecule type" value="Genomic_DNA"/>
</dbReference>
<dbReference type="InterPro" id="IPR001967">
    <property type="entry name" value="Peptidase_S11_N"/>
</dbReference>
<dbReference type="GO" id="GO:0006508">
    <property type="term" value="P:proteolysis"/>
    <property type="evidence" value="ECO:0007669"/>
    <property type="project" value="InterPro"/>
</dbReference>
<keyword evidence="3" id="KW-0378">Hydrolase</keyword>
<evidence type="ECO:0000313" key="13">
    <source>
        <dbReference type="EMBL" id="OZI20769.1"/>
    </source>
</evidence>
<organism evidence="13 14">
    <name type="scientific">Bordetella genomosp. 9</name>
    <dbReference type="NCBI Taxonomy" id="1416803"/>
    <lineage>
        <taxon>Bacteria</taxon>
        <taxon>Pseudomonadati</taxon>
        <taxon>Pseudomonadota</taxon>
        <taxon>Betaproteobacteria</taxon>
        <taxon>Burkholderiales</taxon>
        <taxon>Alcaligenaceae</taxon>
        <taxon>Bordetella</taxon>
    </lineage>
</organism>
<dbReference type="Pfam" id="PF00768">
    <property type="entry name" value="Peptidase_S11"/>
    <property type="match status" value="1"/>
</dbReference>
<evidence type="ECO:0000256" key="6">
    <source>
        <dbReference type="ARBA" id="ARBA00023316"/>
    </source>
</evidence>
<keyword evidence="4" id="KW-0133">Cell shape</keyword>
<feature type="binding site" evidence="8">
    <location>
        <position position="309"/>
    </location>
    <ligand>
        <name>substrate</name>
    </ligand>
</feature>
<dbReference type="PANTHER" id="PTHR21581:SF26">
    <property type="entry name" value="D-ALANYL-D-ALANINE ENDOPEPTIDASE"/>
    <property type="match status" value="1"/>
</dbReference>
<feature type="domain" description="Peptidase S11 D-alanyl-D-alanine carboxypeptidase A N-terminal" evidence="12">
    <location>
        <begin position="116"/>
        <end position="338"/>
    </location>
</feature>
<comment type="caution">
    <text evidence="13">The sequence shown here is derived from an EMBL/GenBank/DDBJ whole genome shotgun (WGS) entry which is preliminary data.</text>
</comment>
<dbReference type="PANTHER" id="PTHR21581">
    <property type="entry name" value="D-ALANYL-D-ALANINE CARBOXYPEPTIDASE"/>
    <property type="match status" value="1"/>
</dbReference>
<name>A0A261R6Y0_9BORD</name>
<evidence type="ECO:0000256" key="4">
    <source>
        <dbReference type="ARBA" id="ARBA00022960"/>
    </source>
</evidence>
<feature type="chain" id="PRO_5012537308" description="Peptidase S11 D-alanyl-D-alanine carboxypeptidase A N-terminal domain-containing protein" evidence="11">
    <location>
        <begin position="40"/>
        <end position="377"/>
    </location>
</feature>
<evidence type="ECO:0000256" key="3">
    <source>
        <dbReference type="ARBA" id="ARBA00022801"/>
    </source>
</evidence>
<feature type="active site" description="Acyl-ester intermediate" evidence="7">
    <location>
        <position position="147"/>
    </location>
</feature>
<protein>
    <recommendedName>
        <fullName evidence="12">Peptidase S11 D-alanyl-D-alanine carboxypeptidase A N-terminal domain-containing protein</fullName>
    </recommendedName>
</protein>
<evidence type="ECO:0000256" key="8">
    <source>
        <dbReference type="PIRSR" id="PIRSR618044-2"/>
    </source>
</evidence>
<dbReference type="AlphaFoldDB" id="A0A261R6Y0"/>
<evidence type="ECO:0000313" key="14">
    <source>
        <dbReference type="Proteomes" id="UP000216857"/>
    </source>
</evidence>
<dbReference type="GO" id="GO:0008360">
    <property type="term" value="P:regulation of cell shape"/>
    <property type="evidence" value="ECO:0007669"/>
    <property type="project" value="UniProtKB-KW"/>
</dbReference>
<evidence type="ECO:0000256" key="9">
    <source>
        <dbReference type="RuleBase" id="RU004016"/>
    </source>
</evidence>
<evidence type="ECO:0000256" key="10">
    <source>
        <dbReference type="SAM" id="MobiDB-lite"/>
    </source>
</evidence>
<dbReference type="GO" id="GO:0071555">
    <property type="term" value="P:cell wall organization"/>
    <property type="evidence" value="ECO:0007669"/>
    <property type="project" value="UniProtKB-KW"/>
</dbReference>
<feature type="region of interest" description="Disordered" evidence="10">
    <location>
        <begin position="39"/>
        <end position="72"/>
    </location>
</feature>
<evidence type="ECO:0000256" key="2">
    <source>
        <dbReference type="ARBA" id="ARBA00022729"/>
    </source>
</evidence>
<dbReference type="OrthoDB" id="5688590at2"/>
<evidence type="ECO:0000256" key="5">
    <source>
        <dbReference type="ARBA" id="ARBA00022984"/>
    </source>
</evidence>
<feature type="active site" description="Proton acceptor" evidence="7">
    <location>
        <position position="150"/>
    </location>
</feature>
<evidence type="ECO:0000256" key="7">
    <source>
        <dbReference type="PIRSR" id="PIRSR618044-1"/>
    </source>
</evidence>
<gene>
    <name evidence="13" type="ORF">CAL26_25175</name>
</gene>
<evidence type="ECO:0000256" key="1">
    <source>
        <dbReference type="ARBA" id="ARBA00007164"/>
    </source>
</evidence>
<comment type="similarity">
    <text evidence="1 9">Belongs to the peptidase S11 family.</text>
</comment>
<dbReference type="RefSeq" id="WP_094849339.1">
    <property type="nucleotide sequence ID" value="NZ_NEVJ01000003.1"/>
</dbReference>
<dbReference type="InterPro" id="IPR018044">
    <property type="entry name" value="Peptidase_S11"/>
</dbReference>
<dbReference type="PRINTS" id="PR00725">
    <property type="entry name" value="DADACBPTASE1"/>
</dbReference>
<keyword evidence="2 11" id="KW-0732">Signal</keyword>
<feature type="active site" evidence="7">
    <location>
        <position position="204"/>
    </location>
</feature>
<proteinExistence type="inferred from homology"/>
<feature type="compositionally biased region" description="Basic residues" evidence="10">
    <location>
        <begin position="54"/>
        <end position="72"/>
    </location>
</feature>
<accession>A0A261R6Y0</accession>
<sequence length="377" mass="41023">MPDFLPPLRVLARRVSTGLILRTAAATFLALPFASHANAADAPQTDKTSTAKKPAAKKPAAKPVATKKKTSKIVYRSRSREATTVHGRAVTHKAVATRTALELDRYAKLPFAPDGSTLHSEVAYMVDESTGQTLVDKDADAVVPIASITKLMMAMVVLDSGASLAEPIRVTEEDQDFEKHTGSRLRIGSVLSREDMLHIALMASENRAAAALSRYYPGGRPAFIAAMNAKAQALGMTHTRFENVAGLSKYNVSTARDLVRMVQAAAHYPLIRLYSTDQAYTVNTGKGVLDYRSTNILVGKPDWDIGLQKTGFINESGICLVMQTTVEGRPVVMVLLNSSRRHADFMDAEHLRTAMLNNTFPVPSLQRNYANADARPM</sequence>
<keyword evidence="5" id="KW-0573">Peptidoglycan synthesis</keyword>
<keyword evidence="14" id="KW-1185">Reference proteome</keyword>
<evidence type="ECO:0000259" key="12">
    <source>
        <dbReference type="Pfam" id="PF00768"/>
    </source>
</evidence>
<feature type="signal peptide" evidence="11">
    <location>
        <begin position="1"/>
        <end position="39"/>
    </location>
</feature>
<dbReference type="Gene3D" id="3.40.710.10">
    <property type="entry name" value="DD-peptidase/beta-lactamase superfamily"/>
    <property type="match status" value="1"/>
</dbReference>
<dbReference type="Proteomes" id="UP000216857">
    <property type="component" value="Unassembled WGS sequence"/>
</dbReference>
<dbReference type="SUPFAM" id="SSF56601">
    <property type="entry name" value="beta-lactamase/transpeptidase-like"/>
    <property type="match status" value="1"/>
</dbReference>
<dbReference type="GO" id="GO:0009002">
    <property type="term" value="F:serine-type D-Ala-D-Ala carboxypeptidase activity"/>
    <property type="evidence" value="ECO:0007669"/>
    <property type="project" value="InterPro"/>
</dbReference>
<dbReference type="InterPro" id="IPR012338">
    <property type="entry name" value="Beta-lactam/transpept-like"/>
</dbReference>
<reference evidence="13" key="1">
    <citation type="submission" date="2017-05" db="EMBL/GenBank/DDBJ databases">
        <title>Complete and WGS of Bordetella genogroups.</title>
        <authorList>
            <person name="Spilker T."/>
            <person name="Lipuma J."/>
        </authorList>
    </citation>
    <scope>NUCLEOTIDE SEQUENCE</scope>
    <source>
        <strain evidence="13">AU21707</strain>
    </source>
</reference>
<dbReference type="GO" id="GO:0009252">
    <property type="term" value="P:peptidoglycan biosynthetic process"/>
    <property type="evidence" value="ECO:0007669"/>
    <property type="project" value="UniProtKB-KW"/>
</dbReference>
<evidence type="ECO:0000256" key="11">
    <source>
        <dbReference type="SAM" id="SignalP"/>
    </source>
</evidence>
<keyword evidence="6" id="KW-0961">Cell wall biogenesis/degradation</keyword>